<reference evidence="2" key="1">
    <citation type="submission" date="2016-10" db="EMBL/GenBank/DDBJ databases">
        <authorList>
            <person name="Jeantristanb JTB J.-T."/>
            <person name="Ricardo R."/>
        </authorList>
    </citation>
    <scope>NUCLEOTIDE SEQUENCE [LARGE SCALE GENOMIC DNA]</scope>
</reference>
<protein>
    <submittedName>
        <fullName evidence="1">BZ3500_MvSof-1268-A1-R1_Chr1-3g01635 protein</fullName>
    </submittedName>
</protein>
<proteinExistence type="predicted"/>
<dbReference type="EMBL" id="FMWP01000014">
    <property type="protein sequence ID" value="SCZ89880.1"/>
    <property type="molecule type" value="Genomic_DNA"/>
</dbReference>
<gene>
    <name evidence="1" type="ORF">BZ3500_MVSOF-1268-A1-R1_CHR1-3G01635</name>
</gene>
<evidence type="ECO:0000313" key="2">
    <source>
        <dbReference type="Proteomes" id="UP000249723"/>
    </source>
</evidence>
<dbReference type="OrthoDB" id="10426416at2759"/>
<organism evidence="1 2">
    <name type="scientific">Microbotryum saponariae</name>
    <dbReference type="NCBI Taxonomy" id="289078"/>
    <lineage>
        <taxon>Eukaryota</taxon>
        <taxon>Fungi</taxon>
        <taxon>Dikarya</taxon>
        <taxon>Basidiomycota</taxon>
        <taxon>Pucciniomycotina</taxon>
        <taxon>Microbotryomycetes</taxon>
        <taxon>Microbotryales</taxon>
        <taxon>Microbotryaceae</taxon>
        <taxon>Microbotryum</taxon>
    </lineage>
</organism>
<dbReference type="Proteomes" id="UP000249723">
    <property type="component" value="Unassembled WGS sequence"/>
</dbReference>
<keyword evidence="2" id="KW-1185">Reference proteome</keyword>
<evidence type="ECO:0000313" key="1">
    <source>
        <dbReference type="EMBL" id="SCZ89880.1"/>
    </source>
</evidence>
<sequence length="277" mass="30743">MSSSNSETIDWRGRAEQAERALVLHQLESERDLACAQRDGMRGRTEDIEDRDGVKVEHGKWYQLVPTLDACYGGLSPRKPLANFLQHSLNCFLSLFKTIIRTAGIKSSRSGASSSRKRVLNTTQLSNNVNHAEHLTTDPTCLKLQNELQGYVRQEAIKDHLHLMKLDDGKDDPEVNIKTTALREVKIEAAHVAMAKIEQRSNGAVTLTWPAVATTIAEIATSTIFEPGVAFGSQHDIRVQFAVDGIESRYPALHMWPATLLVVKQLLATKIANVADH</sequence>
<dbReference type="AlphaFoldDB" id="A0A2X0M6I3"/>
<accession>A0A2X0M6I3</accession>
<name>A0A2X0M6I3_9BASI</name>